<proteinExistence type="predicted"/>
<reference evidence="2" key="1">
    <citation type="submission" date="2025-08" db="UniProtKB">
        <authorList>
            <consortium name="RefSeq"/>
        </authorList>
    </citation>
    <scope>IDENTIFICATION</scope>
</reference>
<dbReference type="OMA" id="CPDSHEP"/>
<dbReference type="AlphaFoldDB" id="A0A9W3BH03"/>
<evidence type="ECO:0000313" key="1">
    <source>
        <dbReference type="Proteomes" id="UP001165740"/>
    </source>
</evidence>
<evidence type="ECO:0000313" key="2">
    <source>
        <dbReference type="RefSeq" id="XP_055898725.1"/>
    </source>
</evidence>
<dbReference type="RefSeq" id="XP_055898725.1">
    <property type="nucleotide sequence ID" value="XM_056042750.1"/>
</dbReference>
<keyword evidence="1" id="KW-1185">Reference proteome</keyword>
<protein>
    <submittedName>
        <fullName evidence="2">Uncharacterized protein LOC106060399</fullName>
    </submittedName>
</protein>
<name>A0A9W3BH03_BIOGL</name>
<accession>A0A9W3BH03</accession>
<dbReference type="GeneID" id="106060399"/>
<dbReference type="OrthoDB" id="6045352at2759"/>
<organism evidence="1 2">
    <name type="scientific">Biomphalaria glabrata</name>
    <name type="common">Bloodfluke planorb</name>
    <name type="synonym">Freshwater snail</name>
    <dbReference type="NCBI Taxonomy" id="6526"/>
    <lineage>
        <taxon>Eukaryota</taxon>
        <taxon>Metazoa</taxon>
        <taxon>Spiralia</taxon>
        <taxon>Lophotrochozoa</taxon>
        <taxon>Mollusca</taxon>
        <taxon>Gastropoda</taxon>
        <taxon>Heterobranchia</taxon>
        <taxon>Euthyneura</taxon>
        <taxon>Panpulmonata</taxon>
        <taxon>Hygrophila</taxon>
        <taxon>Lymnaeoidea</taxon>
        <taxon>Planorbidae</taxon>
        <taxon>Biomphalaria</taxon>
    </lineage>
</organism>
<sequence length="344" mass="38712">MATSPSTSDCPDQDNTIFVGLSKQTTNNGENYIFGESETELLEGEEADCNRQLKACRKNPGHTEFIPLNSFTIHHLPTDLQDKLLFNFIKVTAELTVKINSRFVSPKRPEFWYKTNIPYPFYRRRGKALLRVGTGRVWNVRERSGENKDGKRKTCPCQNCQSSDTPSTVWWNLGILTAAHVVFDDTEAKHSTCKLFYDIESSPEVIVQGLGIFDTDVKGDITEFVCVTCDRAVAKRLGDMVDFFEKVWDIVFEKYKSSSDVNNLTFIVSHPHGGPKQVSLGQWVEKHQEGESQDYKFTYTTCTCPGSSGAPAVTVGFSWFTQQFHSGSLNNGFNSSTVSSVWKC</sequence>
<dbReference type="InterPro" id="IPR009003">
    <property type="entry name" value="Peptidase_S1_PA"/>
</dbReference>
<dbReference type="SUPFAM" id="SSF50494">
    <property type="entry name" value="Trypsin-like serine proteases"/>
    <property type="match status" value="1"/>
</dbReference>
<gene>
    <name evidence="2" type="primary">LOC106060399</name>
</gene>
<dbReference type="Proteomes" id="UP001165740">
    <property type="component" value="Chromosome 9"/>
</dbReference>